<dbReference type="Proteomes" id="UP000887565">
    <property type="component" value="Unplaced"/>
</dbReference>
<reference evidence="2" key="1">
    <citation type="submission" date="2022-11" db="UniProtKB">
        <authorList>
            <consortium name="WormBaseParasite"/>
        </authorList>
    </citation>
    <scope>IDENTIFICATION</scope>
</reference>
<protein>
    <submittedName>
        <fullName evidence="2">Uncharacterized protein</fullName>
    </submittedName>
</protein>
<dbReference type="WBParaSite" id="nRc.2.0.1.t47592-RA">
    <property type="protein sequence ID" value="nRc.2.0.1.t47592-RA"/>
    <property type="gene ID" value="nRc.2.0.1.g47592"/>
</dbReference>
<sequence>MFGILAQSSGSEGGGSTSSSPSASLQTYLAQRRHTALGVPAALGFPGAGGPSSSGTVSFLTQTPVPYPLNCNLGEMSNLANYAYLNLLRPPNMLTPRMINGEYNLEISDGDDTVFLGNFPVSA</sequence>
<proteinExistence type="predicted"/>
<keyword evidence="1" id="KW-1185">Reference proteome</keyword>
<dbReference type="AlphaFoldDB" id="A0A915L9T4"/>
<accession>A0A915L9T4</accession>
<organism evidence="1 2">
    <name type="scientific">Romanomermis culicivorax</name>
    <name type="common">Nematode worm</name>
    <dbReference type="NCBI Taxonomy" id="13658"/>
    <lineage>
        <taxon>Eukaryota</taxon>
        <taxon>Metazoa</taxon>
        <taxon>Ecdysozoa</taxon>
        <taxon>Nematoda</taxon>
        <taxon>Enoplea</taxon>
        <taxon>Dorylaimia</taxon>
        <taxon>Mermithida</taxon>
        <taxon>Mermithoidea</taxon>
        <taxon>Mermithidae</taxon>
        <taxon>Romanomermis</taxon>
    </lineage>
</organism>
<evidence type="ECO:0000313" key="1">
    <source>
        <dbReference type="Proteomes" id="UP000887565"/>
    </source>
</evidence>
<name>A0A915L9T4_ROMCU</name>
<evidence type="ECO:0000313" key="2">
    <source>
        <dbReference type="WBParaSite" id="nRc.2.0.1.t47592-RA"/>
    </source>
</evidence>